<proteinExistence type="predicted"/>
<name>A0ABY3RBD3_9BRAD</name>
<dbReference type="EMBL" id="CP088156">
    <property type="protein sequence ID" value="UFZ04275.1"/>
    <property type="molecule type" value="Genomic_DNA"/>
</dbReference>
<reference evidence="1" key="1">
    <citation type="journal article" date="2024" name="Antonie Van Leeuwenhoek">
        <title>Bradyrhizobium ontarionense sp. nov., a novel bacterial symbiont isolated from Aeschynomene indica (Indian jointvetch), harbours photosynthesis, nitrogen fixation and nitrous oxide (N2O) reductase genes.</title>
        <authorList>
            <person name="Bromfield E.S.P."/>
            <person name="Cloutier S."/>
        </authorList>
    </citation>
    <scope>NUCLEOTIDE SEQUENCE</scope>
    <source>
        <strain evidence="1">A19</strain>
    </source>
</reference>
<evidence type="ECO:0000313" key="2">
    <source>
        <dbReference type="Proteomes" id="UP001431010"/>
    </source>
</evidence>
<keyword evidence="2" id="KW-1185">Reference proteome</keyword>
<dbReference type="Proteomes" id="UP001431010">
    <property type="component" value="Chromosome"/>
</dbReference>
<gene>
    <name evidence="1" type="ORF">LQG66_34660</name>
</gene>
<evidence type="ECO:0000313" key="1">
    <source>
        <dbReference type="EMBL" id="UFZ04275.1"/>
    </source>
</evidence>
<dbReference type="RefSeq" id="WP_231320280.1">
    <property type="nucleotide sequence ID" value="NZ_CP088156.1"/>
</dbReference>
<sequence length="62" mass="6867">MKNSTFIAELHTKLGAPSSEAVESLRLLKAFLKLAPGQRIEVIEMVERLNAESRSETDLPLS</sequence>
<organism evidence="1 2">
    <name type="scientific">Bradyrhizobium ontarionense</name>
    <dbReference type="NCBI Taxonomy" id="2898149"/>
    <lineage>
        <taxon>Bacteria</taxon>
        <taxon>Pseudomonadati</taxon>
        <taxon>Pseudomonadota</taxon>
        <taxon>Alphaproteobacteria</taxon>
        <taxon>Hyphomicrobiales</taxon>
        <taxon>Nitrobacteraceae</taxon>
        <taxon>Bradyrhizobium</taxon>
    </lineage>
</organism>
<accession>A0ABY3RBD3</accession>
<protein>
    <submittedName>
        <fullName evidence="1">Uncharacterized protein</fullName>
    </submittedName>
</protein>